<dbReference type="GO" id="GO:0004867">
    <property type="term" value="F:serine-type endopeptidase inhibitor activity"/>
    <property type="evidence" value="ECO:0007669"/>
    <property type="project" value="InterPro"/>
</dbReference>
<gene>
    <name evidence="1" type="ORF">D9611_014432</name>
</gene>
<comment type="caution">
    <text evidence="1">The sequence shown here is derived from an EMBL/GenBank/DDBJ whole genome shotgun (WGS) entry which is preliminary data.</text>
</comment>
<dbReference type="Proteomes" id="UP000541558">
    <property type="component" value="Unassembled WGS sequence"/>
</dbReference>
<accession>A0A8H5ERI9</accession>
<dbReference type="EMBL" id="JAACJK010000232">
    <property type="protein sequence ID" value="KAF5309719.1"/>
    <property type="molecule type" value="Genomic_DNA"/>
</dbReference>
<name>A0A8H5ERI9_9AGAR</name>
<reference evidence="1 2" key="1">
    <citation type="journal article" date="2020" name="ISME J.">
        <title>Uncovering the hidden diversity of litter-decomposition mechanisms in mushroom-forming fungi.</title>
        <authorList>
            <person name="Floudas D."/>
            <person name="Bentzer J."/>
            <person name="Ahren D."/>
            <person name="Johansson T."/>
            <person name="Persson P."/>
            <person name="Tunlid A."/>
        </authorList>
    </citation>
    <scope>NUCLEOTIDE SEQUENCE [LARGE SCALE GENOMIC DNA]</scope>
    <source>
        <strain evidence="1 2">CBS 175.51</strain>
    </source>
</reference>
<dbReference type="CDD" id="cd23428">
    <property type="entry name" value="beta-trefoil_Ricin_SPI"/>
    <property type="match status" value="1"/>
</dbReference>
<evidence type="ECO:0000313" key="1">
    <source>
        <dbReference type="EMBL" id="KAF5309719.1"/>
    </source>
</evidence>
<dbReference type="OrthoDB" id="3439489at2759"/>
<dbReference type="Gene3D" id="2.80.10.50">
    <property type="match status" value="1"/>
</dbReference>
<keyword evidence="2" id="KW-1185">Reference proteome</keyword>
<evidence type="ECO:0000313" key="2">
    <source>
        <dbReference type="Proteomes" id="UP000541558"/>
    </source>
</evidence>
<dbReference type="AlphaFoldDB" id="A0A8H5ERI9"/>
<dbReference type="Pfam" id="PF16850">
    <property type="entry name" value="Inhibitor_I66"/>
    <property type="match status" value="1"/>
</dbReference>
<organism evidence="1 2">
    <name type="scientific">Ephemerocybe angulata</name>
    <dbReference type="NCBI Taxonomy" id="980116"/>
    <lineage>
        <taxon>Eukaryota</taxon>
        <taxon>Fungi</taxon>
        <taxon>Dikarya</taxon>
        <taxon>Basidiomycota</taxon>
        <taxon>Agaricomycotina</taxon>
        <taxon>Agaricomycetes</taxon>
        <taxon>Agaricomycetidae</taxon>
        <taxon>Agaricales</taxon>
        <taxon>Agaricineae</taxon>
        <taxon>Psathyrellaceae</taxon>
        <taxon>Ephemerocybe</taxon>
    </lineage>
</organism>
<dbReference type="InterPro" id="IPR031755">
    <property type="entry name" value="Inhibitor_I66"/>
</dbReference>
<protein>
    <submittedName>
        <fullName evidence="1">Uncharacterized protein</fullName>
    </submittedName>
</protein>
<proteinExistence type="predicted"/>
<sequence>MEALTTGDYLIVSLANKLPVGRALREDRSLNPKKIITLPRDEESPRWVIEKDWQEGAYKISIRGGTAIELNGLLFAGLIPDLPNNTWKIESQPQHGKSTYTISLAGGNGYGKGWVVPDNVDEEGTQLAVRPLIVQPSYPPRYPPFELFEITRLGDDDY</sequence>